<evidence type="ECO:0000256" key="8">
    <source>
        <dbReference type="RuleBase" id="RU361236"/>
    </source>
</evidence>
<keyword evidence="8" id="KW-0443">Lipid metabolism</keyword>
<feature type="binding site" evidence="5">
    <location>
        <position position="73"/>
    </location>
    <ligand>
        <name>Ca(2+)</name>
        <dbReference type="ChEBI" id="CHEBI:29108"/>
    </ligand>
</feature>
<feature type="active site" evidence="4">
    <location>
        <position position="72"/>
    </location>
</feature>
<evidence type="ECO:0000313" key="10">
    <source>
        <dbReference type="Proteomes" id="UP000694845"/>
    </source>
</evidence>
<name>A0A8B8A4C8_ACAPL</name>
<comment type="catalytic activity">
    <reaction evidence="8">
        <text>a 1,2-diacyl-sn-glycero-3-phosphocholine + H2O = a 1-acyl-sn-glycero-3-phosphocholine + a fatty acid + H(+)</text>
        <dbReference type="Rhea" id="RHEA:15801"/>
        <dbReference type="ChEBI" id="CHEBI:15377"/>
        <dbReference type="ChEBI" id="CHEBI:15378"/>
        <dbReference type="ChEBI" id="CHEBI:28868"/>
        <dbReference type="ChEBI" id="CHEBI:57643"/>
        <dbReference type="ChEBI" id="CHEBI:58168"/>
        <dbReference type="EC" id="3.1.1.4"/>
    </reaction>
</comment>
<feature type="disulfide bond" evidence="6">
    <location>
        <begin position="75"/>
        <end position="134"/>
    </location>
</feature>
<dbReference type="PRINTS" id="PR00389">
    <property type="entry name" value="PHPHLIPASEA2"/>
</dbReference>
<evidence type="ECO:0000256" key="5">
    <source>
        <dbReference type="PIRSR" id="PIRSR601211-2"/>
    </source>
</evidence>
<dbReference type="Pfam" id="PF00068">
    <property type="entry name" value="Phospholip_A2_1"/>
    <property type="match status" value="1"/>
</dbReference>
<dbReference type="RefSeq" id="XP_022112242.1">
    <property type="nucleotide sequence ID" value="XM_022256550.1"/>
</dbReference>
<dbReference type="GO" id="GO:0050482">
    <property type="term" value="P:arachidonate secretion"/>
    <property type="evidence" value="ECO:0007669"/>
    <property type="project" value="InterPro"/>
</dbReference>
<evidence type="ECO:0000259" key="9">
    <source>
        <dbReference type="SMART" id="SM00085"/>
    </source>
</evidence>
<feature type="binding site" evidence="5">
    <location>
        <position position="52"/>
    </location>
    <ligand>
        <name>Ca(2+)</name>
        <dbReference type="ChEBI" id="CHEBI:29108"/>
    </ligand>
</feature>
<evidence type="ECO:0000256" key="1">
    <source>
        <dbReference type="ARBA" id="ARBA00004613"/>
    </source>
</evidence>
<dbReference type="Proteomes" id="UP000694845">
    <property type="component" value="Unplaced"/>
</dbReference>
<feature type="disulfide bond" evidence="6">
    <location>
        <begin position="68"/>
        <end position="141"/>
    </location>
</feature>
<dbReference type="InterPro" id="IPR016090">
    <property type="entry name" value="PLA2-like_dom"/>
</dbReference>
<feature type="active site" evidence="4">
    <location>
        <position position="135"/>
    </location>
</feature>
<comment type="subcellular location">
    <subcellularLocation>
        <location evidence="1 8">Secreted</location>
    </subcellularLocation>
</comment>
<evidence type="ECO:0000256" key="3">
    <source>
        <dbReference type="ARBA" id="ARBA00023157"/>
    </source>
</evidence>
<dbReference type="GO" id="GO:0005543">
    <property type="term" value="F:phospholipid binding"/>
    <property type="evidence" value="ECO:0007669"/>
    <property type="project" value="TreeGrafter"/>
</dbReference>
<feature type="disulfide bond" evidence="6">
    <location>
        <begin position="112"/>
        <end position="132"/>
    </location>
</feature>
<evidence type="ECO:0000256" key="4">
    <source>
        <dbReference type="PIRSR" id="PIRSR601211-1"/>
    </source>
</evidence>
<proteinExistence type="inferred from homology"/>
<dbReference type="GO" id="GO:0006644">
    <property type="term" value="P:phospholipid metabolic process"/>
    <property type="evidence" value="ECO:0007669"/>
    <property type="project" value="InterPro"/>
</dbReference>
<dbReference type="GO" id="GO:0047498">
    <property type="term" value="F:calcium-dependent phospholipase A2 activity"/>
    <property type="evidence" value="ECO:0007669"/>
    <property type="project" value="TreeGrafter"/>
</dbReference>
<dbReference type="CDD" id="cd00125">
    <property type="entry name" value="PLA2c"/>
    <property type="match status" value="1"/>
</dbReference>
<dbReference type="GO" id="GO:0016042">
    <property type="term" value="P:lipid catabolic process"/>
    <property type="evidence" value="ECO:0007669"/>
    <property type="project" value="InterPro"/>
</dbReference>
<dbReference type="KEGG" id="aplc:110991246"/>
<evidence type="ECO:0000256" key="6">
    <source>
        <dbReference type="PIRSR" id="PIRSR601211-3"/>
    </source>
</evidence>
<dbReference type="SMART" id="SM00085">
    <property type="entry name" value="PA2c"/>
    <property type="match status" value="1"/>
</dbReference>
<feature type="binding site" evidence="5">
    <location>
        <position position="54"/>
    </location>
    <ligand>
        <name>Ca(2+)</name>
        <dbReference type="ChEBI" id="CHEBI:29108"/>
    </ligand>
</feature>
<keyword evidence="2 8" id="KW-0964">Secreted</keyword>
<dbReference type="InterPro" id="IPR036444">
    <property type="entry name" value="PLipase_A2_dom_sf"/>
</dbReference>
<dbReference type="OMA" id="HAIECHQ"/>
<protein>
    <recommendedName>
        <fullName evidence="8">Phospholipase A2</fullName>
        <ecNumber evidence="8">3.1.1.4</ecNumber>
    </recommendedName>
</protein>
<evidence type="ECO:0000256" key="7">
    <source>
        <dbReference type="RuleBase" id="RU003654"/>
    </source>
</evidence>
<dbReference type="Gene3D" id="1.20.90.10">
    <property type="entry name" value="Phospholipase A2 domain"/>
    <property type="match status" value="1"/>
</dbReference>
<keyword evidence="10" id="KW-1185">Reference proteome</keyword>
<comment type="cofactor">
    <cofactor evidence="5">
        <name>Ca(2+)</name>
        <dbReference type="ChEBI" id="CHEBI:29108"/>
    </cofactor>
    <text evidence="5">Binds 1 Ca(2+) ion per subunit.</text>
</comment>
<dbReference type="GeneID" id="110991246"/>
<dbReference type="GO" id="GO:0005576">
    <property type="term" value="C:extracellular region"/>
    <property type="evidence" value="ECO:0007669"/>
    <property type="project" value="UniProtKB-SubCell"/>
</dbReference>
<dbReference type="GO" id="GO:0005509">
    <property type="term" value="F:calcium ion binding"/>
    <property type="evidence" value="ECO:0007669"/>
    <property type="project" value="InterPro"/>
</dbReference>
<keyword evidence="8" id="KW-0378">Hydrolase</keyword>
<feature type="disulfide bond" evidence="6">
    <location>
        <begin position="86"/>
        <end position="127"/>
    </location>
</feature>
<dbReference type="InterPro" id="IPR033113">
    <property type="entry name" value="PLA2_histidine"/>
</dbReference>
<keyword evidence="5 8" id="KW-0106">Calcium</keyword>
<dbReference type="InterPro" id="IPR001211">
    <property type="entry name" value="PLA2"/>
</dbReference>
<evidence type="ECO:0000313" key="11">
    <source>
        <dbReference type="RefSeq" id="XP_022112242.1"/>
    </source>
</evidence>
<reference evidence="11" key="1">
    <citation type="submission" date="2025-08" db="UniProtKB">
        <authorList>
            <consortium name="RefSeq"/>
        </authorList>
    </citation>
    <scope>IDENTIFICATION</scope>
</reference>
<dbReference type="SUPFAM" id="SSF48619">
    <property type="entry name" value="Phospholipase A2, PLA2"/>
    <property type="match status" value="1"/>
</dbReference>
<gene>
    <name evidence="11" type="primary">LOC110991246</name>
</gene>
<feature type="disulfide bond" evidence="6">
    <location>
        <begin position="53"/>
        <end position="69"/>
    </location>
</feature>
<dbReference type="PROSITE" id="PS00118">
    <property type="entry name" value="PA2_HIS"/>
    <property type="match status" value="1"/>
</dbReference>
<dbReference type="AlphaFoldDB" id="A0A8B8A4C8"/>
<comment type="similarity">
    <text evidence="7">Belongs to the phospholipase A2 family.</text>
</comment>
<feature type="domain" description="Phospholipase A2-like central" evidence="9">
    <location>
        <begin position="24"/>
        <end position="161"/>
    </location>
</feature>
<accession>A0A8B8A4C8</accession>
<dbReference type="EC" id="3.1.1.4" evidence="8"/>
<keyword evidence="5" id="KW-0479">Metal-binding</keyword>
<dbReference type="OrthoDB" id="5841574at2759"/>
<feature type="signal peptide" evidence="8">
    <location>
        <begin position="1"/>
        <end position="16"/>
    </location>
</feature>
<sequence>MKFLVFLASTVALASAASRGEIQNLYQFGKMIMCLGNLGYSEGLEYNGYGCYCGYGGNGTPMDETDDCCKQHDDCYGRAVMEDVGCWTIETYGTIYDYDKYTDESGQCAIKCTKEEDYPWYVIRTKCKAFMCECDRIGAQCFADKRSTFNPKLIDYDNDNC</sequence>
<feature type="binding site" evidence="5">
    <location>
        <position position="56"/>
    </location>
    <ligand>
        <name>Ca(2+)</name>
        <dbReference type="ChEBI" id="CHEBI:29108"/>
    </ligand>
</feature>
<dbReference type="PANTHER" id="PTHR11716:SF106">
    <property type="entry name" value="PHOSPHOLIPASE A2 A2-ACTITOXIN-UCS2A-LIKE"/>
    <property type="match status" value="1"/>
</dbReference>
<keyword evidence="3 6" id="KW-1015">Disulfide bond</keyword>
<keyword evidence="8" id="KW-0732">Signal</keyword>
<organism evidence="10 11">
    <name type="scientific">Acanthaster planci</name>
    <name type="common">Crown-of-thorns starfish</name>
    <dbReference type="NCBI Taxonomy" id="133434"/>
    <lineage>
        <taxon>Eukaryota</taxon>
        <taxon>Metazoa</taxon>
        <taxon>Echinodermata</taxon>
        <taxon>Eleutherozoa</taxon>
        <taxon>Asterozoa</taxon>
        <taxon>Asteroidea</taxon>
        <taxon>Valvatacea</taxon>
        <taxon>Valvatida</taxon>
        <taxon>Acanthasteridae</taxon>
        <taxon>Acanthaster</taxon>
    </lineage>
</organism>
<dbReference type="PANTHER" id="PTHR11716">
    <property type="entry name" value="PHOSPHOLIPASE A2 FAMILY MEMBER"/>
    <property type="match status" value="1"/>
</dbReference>
<feature type="chain" id="PRO_5034590979" description="Phospholipase A2" evidence="8">
    <location>
        <begin position="17"/>
        <end position="161"/>
    </location>
</feature>
<evidence type="ECO:0000256" key="2">
    <source>
        <dbReference type="ARBA" id="ARBA00022525"/>
    </source>
</evidence>